<evidence type="ECO:0000313" key="1">
    <source>
        <dbReference type="EMBL" id="QJA96365.1"/>
    </source>
</evidence>
<reference evidence="1" key="1">
    <citation type="submission" date="2020-03" db="EMBL/GenBank/DDBJ databases">
        <title>The deep terrestrial virosphere.</title>
        <authorList>
            <person name="Holmfeldt K."/>
            <person name="Nilsson E."/>
            <person name="Simone D."/>
            <person name="Lopez-Fernandez M."/>
            <person name="Wu X."/>
            <person name="de Brujin I."/>
            <person name="Lundin D."/>
            <person name="Andersson A."/>
            <person name="Bertilsson S."/>
            <person name="Dopson M."/>
        </authorList>
    </citation>
    <scope>NUCLEOTIDE SEQUENCE</scope>
    <source>
        <strain evidence="1">MM415B09072</strain>
    </source>
</reference>
<dbReference type="AlphaFoldDB" id="A0A6M3LUV5"/>
<protein>
    <submittedName>
        <fullName evidence="1">Uncharacterized protein</fullName>
    </submittedName>
</protein>
<gene>
    <name evidence="1" type="ORF">MM415B09072_0006</name>
</gene>
<accession>A0A6M3LUV5</accession>
<proteinExistence type="predicted"/>
<name>A0A6M3LUV5_9ZZZZ</name>
<sequence>MSSIYIQVKVRPGVSVNEACLEAVILATRMEIDVRFKFNDVTLTAVPARDVSNATRKLVERYDSIMRGDEDDEEG</sequence>
<organism evidence="1">
    <name type="scientific">viral metagenome</name>
    <dbReference type="NCBI Taxonomy" id="1070528"/>
    <lineage>
        <taxon>unclassified sequences</taxon>
        <taxon>metagenomes</taxon>
        <taxon>organismal metagenomes</taxon>
    </lineage>
</organism>
<dbReference type="EMBL" id="MT143393">
    <property type="protein sequence ID" value="QJA96365.1"/>
    <property type="molecule type" value="Genomic_DNA"/>
</dbReference>